<reference evidence="2 3" key="1">
    <citation type="submission" date="2020-08" db="EMBL/GenBank/DDBJ databases">
        <title>Plant Genome Project.</title>
        <authorList>
            <person name="Zhang R.-G."/>
        </authorList>
    </citation>
    <scope>NUCLEOTIDE SEQUENCE [LARGE SCALE GENOMIC DNA]</scope>
    <source>
        <tissue evidence="2">Rhizome</tissue>
    </source>
</reference>
<organism evidence="2 3">
    <name type="scientific">Zingiber officinale</name>
    <name type="common">Ginger</name>
    <name type="synonym">Amomum zingiber</name>
    <dbReference type="NCBI Taxonomy" id="94328"/>
    <lineage>
        <taxon>Eukaryota</taxon>
        <taxon>Viridiplantae</taxon>
        <taxon>Streptophyta</taxon>
        <taxon>Embryophyta</taxon>
        <taxon>Tracheophyta</taxon>
        <taxon>Spermatophyta</taxon>
        <taxon>Magnoliopsida</taxon>
        <taxon>Liliopsida</taxon>
        <taxon>Zingiberales</taxon>
        <taxon>Zingiberaceae</taxon>
        <taxon>Zingiber</taxon>
    </lineage>
</organism>
<gene>
    <name evidence="2" type="ORF">ZIOFF_068297</name>
</gene>
<comment type="caution">
    <text evidence="2">The sequence shown here is derived from an EMBL/GenBank/DDBJ whole genome shotgun (WGS) entry which is preliminary data.</text>
</comment>
<evidence type="ECO:0000256" key="1">
    <source>
        <dbReference type="SAM" id="MobiDB-lite"/>
    </source>
</evidence>
<accession>A0A8J5C809</accession>
<evidence type="ECO:0000313" key="3">
    <source>
        <dbReference type="Proteomes" id="UP000734854"/>
    </source>
</evidence>
<protein>
    <submittedName>
        <fullName evidence="2">Uncharacterized protein</fullName>
    </submittedName>
</protein>
<feature type="region of interest" description="Disordered" evidence="1">
    <location>
        <begin position="1"/>
        <end position="31"/>
    </location>
</feature>
<dbReference type="EMBL" id="JACMSC010000019">
    <property type="protein sequence ID" value="KAG6474367.1"/>
    <property type="molecule type" value="Genomic_DNA"/>
</dbReference>
<dbReference type="AlphaFoldDB" id="A0A8J5C809"/>
<dbReference type="Proteomes" id="UP000734854">
    <property type="component" value="Unassembled WGS sequence"/>
</dbReference>
<name>A0A8J5C809_ZINOF</name>
<keyword evidence="3" id="KW-1185">Reference proteome</keyword>
<evidence type="ECO:0000313" key="2">
    <source>
        <dbReference type="EMBL" id="KAG6474367.1"/>
    </source>
</evidence>
<proteinExistence type="predicted"/>
<sequence>MKSRGSWTRCEGMASHLSASSQVAGKAEVGEPAAENMTFTVTKASEGYARPAEPTPPGSLTLDWIGRYPTHLVDSLHIYKHGQNPAKAICKALAP</sequence>